<dbReference type="Pfam" id="PF13379">
    <property type="entry name" value="NMT1_2"/>
    <property type="match status" value="1"/>
</dbReference>
<protein>
    <submittedName>
        <fullName evidence="6">ABC transporter substrate-binding protein</fullName>
    </submittedName>
</protein>
<evidence type="ECO:0000256" key="1">
    <source>
        <dbReference type="ARBA" id="ARBA00004418"/>
    </source>
</evidence>
<comment type="subcellular location">
    <subcellularLocation>
        <location evidence="1">Periplasm</location>
    </subcellularLocation>
</comment>
<feature type="domain" description="Solute-binding protein family 3/N-terminal" evidence="5">
    <location>
        <begin position="40"/>
        <end position="262"/>
    </location>
</feature>
<dbReference type="Proteomes" id="UP000253094">
    <property type="component" value="Unassembled WGS sequence"/>
</dbReference>
<dbReference type="AlphaFoldDB" id="A0A367FLK9"/>
<dbReference type="PANTHER" id="PTHR30024">
    <property type="entry name" value="ALIPHATIC SULFONATES-BINDING PROTEIN-RELATED"/>
    <property type="match status" value="1"/>
</dbReference>
<feature type="signal peptide" evidence="4">
    <location>
        <begin position="1"/>
        <end position="23"/>
    </location>
</feature>
<keyword evidence="3 4" id="KW-0732">Signal</keyword>
<dbReference type="RefSeq" id="WP_114028910.1">
    <property type="nucleotide sequence ID" value="NZ_QOIL01000006.1"/>
</dbReference>
<gene>
    <name evidence="6" type="ORF">DQ384_12380</name>
</gene>
<dbReference type="GO" id="GO:0042597">
    <property type="term" value="C:periplasmic space"/>
    <property type="evidence" value="ECO:0007669"/>
    <property type="project" value="UniProtKB-SubCell"/>
</dbReference>
<dbReference type="OrthoDB" id="8892982at2"/>
<evidence type="ECO:0000259" key="5">
    <source>
        <dbReference type="SMART" id="SM00062"/>
    </source>
</evidence>
<dbReference type="EMBL" id="QOIL01000006">
    <property type="protein sequence ID" value="RCG30779.1"/>
    <property type="molecule type" value="Genomic_DNA"/>
</dbReference>
<evidence type="ECO:0000256" key="2">
    <source>
        <dbReference type="ARBA" id="ARBA00010742"/>
    </source>
</evidence>
<dbReference type="InterPro" id="IPR001638">
    <property type="entry name" value="Solute-binding_3/MltF_N"/>
</dbReference>
<dbReference type="Gene3D" id="3.40.190.10">
    <property type="entry name" value="Periplasmic binding protein-like II"/>
    <property type="match status" value="2"/>
</dbReference>
<evidence type="ECO:0000256" key="3">
    <source>
        <dbReference type="ARBA" id="ARBA00022729"/>
    </source>
</evidence>
<dbReference type="SMART" id="SM00062">
    <property type="entry name" value="PBPb"/>
    <property type="match status" value="1"/>
</dbReference>
<dbReference type="PANTHER" id="PTHR30024:SF47">
    <property type="entry name" value="TAURINE-BINDING PERIPLASMIC PROTEIN"/>
    <property type="match status" value="1"/>
</dbReference>
<name>A0A367FLK9_9ACTN</name>
<reference evidence="6 7" key="1">
    <citation type="submission" date="2018-06" db="EMBL/GenBank/DDBJ databases">
        <title>Sphaerisporangium craniellae sp. nov., isolated from a marine sponge in the South China Sea.</title>
        <authorList>
            <person name="Li L."/>
        </authorList>
    </citation>
    <scope>NUCLEOTIDE SEQUENCE [LARGE SCALE GENOMIC DNA]</scope>
    <source>
        <strain evidence="6 7">CCTCC AA 208026</strain>
    </source>
</reference>
<sequence>MRSFRGRTFIVGVAAALALTACGGSDTSSSNTGGGLEKTTINIGAMPIADVAGLFIANERGFFKEEGLTVNAKIIKSAAEAIPQLHSGGLDVAIGNYFTIISATERTPDKFRFVADIYQSKPDVFQIVVPKDSPIQTVKDLKGKKVSVASRNSIAELAVANSLRTAGLDPKNDVEWVPIAFPLAPPALKNGDVDASWLTEPFLTGVQQEQGARKIVDTMTGAMADFPIAGWVAMDDWTKKYPKTMAALQRGLLKGQQIAAADRKAVEKVLPSYTQIKPEVASVINLGSYPTTLTPARIQRVADLMFEYGYLTKKMDVTPLLAPLPQ</sequence>
<organism evidence="6 7">
    <name type="scientific">Sphaerisporangium album</name>
    <dbReference type="NCBI Taxonomy" id="509200"/>
    <lineage>
        <taxon>Bacteria</taxon>
        <taxon>Bacillati</taxon>
        <taxon>Actinomycetota</taxon>
        <taxon>Actinomycetes</taxon>
        <taxon>Streptosporangiales</taxon>
        <taxon>Streptosporangiaceae</taxon>
        <taxon>Sphaerisporangium</taxon>
    </lineage>
</organism>
<dbReference type="SUPFAM" id="SSF53850">
    <property type="entry name" value="Periplasmic binding protein-like II"/>
    <property type="match status" value="1"/>
</dbReference>
<feature type="chain" id="PRO_5039297298" evidence="4">
    <location>
        <begin position="24"/>
        <end position="326"/>
    </location>
</feature>
<evidence type="ECO:0000313" key="7">
    <source>
        <dbReference type="Proteomes" id="UP000253094"/>
    </source>
</evidence>
<keyword evidence="7" id="KW-1185">Reference proteome</keyword>
<dbReference type="PROSITE" id="PS51257">
    <property type="entry name" value="PROKAR_LIPOPROTEIN"/>
    <property type="match status" value="1"/>
</dbReference>
<comment type="similarity">
    <text evidence="2">Belongs to the bacterial solute-binding protein SsuA/TauA family.</text>
</comment>
<evidence type="ECO:0000313" key="6">
    <source>
        <dbReference type="EMBL" id="RCG30779.1"/>
    </source>
</evidence>
<accession>A0A367FLK9</accession>
<comment type="caution">
    <text evidence="6">The sequence shown here is derived from an EMBL/GenBank/DDBJ whole genome shotgun (WGS) entry which is preliminary data.</text>
</comment>
<evidence type="ECO:0000256" key="4">
    <source>
        <dbReference type="SAM" id="SignalP"/>
    </source>
</evidence>
<proteinExistence type="inferred from homology"/>